<dbReference type="VEuPathDB" id="CryptoDB:Vbra_4008"/>
<evidence type="ECO:0000256" key="1">
    <source>
        <dbReference type="SAM" id="MobiDB-lite"/>
    </source>
</evidence>
<dbReference type="InParanoid" id="A0A0G4EL35"/>
<gene>
    <name evidence="2" type="ORF">Vbra_4008</name>
</gene>
<accession>A0A0G4EL35</accession>
<feature type="region of interest" description="Disordered" evidence="1">
    <location>
        <begin position="1564"/>
        <end position="1587"/>
    </location>
</feature>
<name>A0A0G4EL35_VITBC</name>
<proteinExistence type="predicted"/>
<dbReference type="Proteomes" id="UP000041254">
    <property type="component" value="Unassembled WGS sequence"/>
</dbReference>
<sequence>MVLPLCLEALDSREEALECIDAIIKHKAEEQSFQLSFDLSRSSSTIDSPAIEFCRHRFIVRLSASSTHAVSVSVVRLTQYEGSLSFKAEAGGGQSTEMASGDLTRADSVHAKTTLDMGESPGNVEVTVRLLKGPRVSCTHTAEGVPLTQYVVRWEDVSLIDMVSQADDKMVSVPITSTPTPCVATLRPKGIRGDGRPVVSLEATNTKGTAVVFVAEAAGRTSPPLPSAEPFQVDRRQFAKAAMKAGDALLMHLTVVRAPSIVVLENIQEACTFELRVDAFPTLLSYCRPGDSLQPATPLQWGDRYVRAVLYPRGREGQGKDKDKAVLEITQTSGGSELVTLIAKVDDVSGGPPLTLIADEPSRVDYFTGSHLEAIAAKARGCLAIKIRMIKGPTIKSVDGRSSWSSFKLRFPHFSDFSSACLRGTAIQSAAFSLPAMHIHLSDLLPSPAPRGLASLTLPSKSFALPRELQLLLCPRGDQKSETKMAALYLLKRDDTGGDKMRGSKEASTNGTAAYEASSLSLVAEMGSKPYPPVVIFSNSRTDGRRDFFDADALESVAKGNKGALEMTAHIIPGPFLVEDSAMSGRFALLIPNYDLIARASMPGYAVDFEPFRFHDSVLQALLCPAGESGSASNSTAAFYLECCRRKDGEAITYKTSCNGGQPRVLVLPPGTDCMGSPDLFERGMLTRAAQETGGLLAIQLDLLKGGLQLKEESSNRFIVRVTNLKGLLSLCEDLADDEPLQGTPFDAFGVTLRPLLYLTTRSPEHIGLFFSKDDSPSALICGVSSNTTKCAPLLLPRERGLVGRPDMLNKAQLLTEAERQGGAVDLTMDITKGPDVIVDDDQIRIEFSDLQRTTGLTAKGTRLETSGIKCRYGVLEGRLYPHGLSEEEEVHNINDPTRGPAHLVLKRLTSGVLYTCGITVRGEKYPPRLLDEERGDRCAWGLGGDAGHVLWLAGGRSLDILLHLIEGPSVTKPTLSGVSLRFESAQRFFDLCGSDHCLPCPLLSVEIDGMEWCIKASLHPHKHQQETPATLTLEGWPAPNAKEGKGGKWSGLLAVVEMTGAPGRKVELLTADGGGDDERIRGDITLPRLDELLQLCGAQGGCLELVIDFFKAPSVAVTIPKPDARPAGFLANAILQLHHFAAISQVCGVDSPIPTPRFGLPGSSASLQCSVAASGALHVTREGPADSLGPLMWVGEVNGKAHPPAHLARGATTGEVICLSLPKKKDPLDISLRIAQGITTEQQNHYEVVHFPAFDMLRAAHIKTPSVSYEVSSEPLSHGQQRLCARLVFSSGGERHGDKGRKGGFYVEFMDPPLLQSGVTAHRVEDEAGLAVVTAIETSKGSWKWNPPILLWWEPGTALPVSLRSLHVMDLDRVGRYQHEGGFHVAMRVFDAPYIASMDKEDGRGIEISPRAGQMNIRIKDEVVRVRLVIPCYRQLMRGWKSSSALTCSSFTYRSQKLAFRLTPVARASEPERHFETKASGTDLEDDETITNGLRVQLMTVEDLSVAPAAASVSPLWALEIGGVRLSFTSAADGEVHLDAGAIAAAIQGEQDLKLLILLAQPQDDGTPDVSESSSPSPSNRTGEDI</sequence>
<organism evidence="2 3">
    <name type="scientific">Vitrella brassicaformis (strain CCMP3155)</name>
    <dbReference type="NCBI Taxonomy" id="1169540"/>
    <lineage>
        <taxon>Eukaryota</taxon>
        <taxon>Sar</taxon>
        <taxon>Alveolata</taxon>
        <taxon>Colpodellida</taxon>
        <taxon>Vitrellaceae</taxon>
        <taxon>Vitrella</taxon>
    </lineage>
</organism>
<reference evidence="2 3" key="1">
    <citation type="submission" date="2014-11" db="EMBL/GenBank/DDBJ databases">
        <authorList>
            <person name="Zhu J."/>
            <person name="Qi W."/>
            <person name="Song R."/>
        </authorList>
    </citation>
    <scope>NUCLEOTIDE SEQUENCE [LARGE SCALE GENOMIC DNA]</scope>
</reference>
<dbReference type="EMBL" id="CDMY01000263">
    <property type="protein sequence ID" value="CEL98121.1"/>
    <property type="molecule type" value="Genomic_DNA"/>
</dbReference>
<keyword evidence="3" id="KW-1185">Reference proteome</keyword>
<evidence type="ECO:0000313" key="3">
    <source>
        <dbReference type="Proteomes" id="UP000041254"/>
    </source>
</evidence>
<evidence type="ECO:0000313" key="2">
    <source>
        <dbReference type="EMBL" id="CEL98121.1"/>
    </source>
</evidence>
<protein>
    <submittedName>
        <fullName evidence="2">Uncharacterized protein</fullName>
    </submittedName>
</protein>